<feature type="compositionally biased region" description="Basic residues" evidence="1">
    <location>
        <begin position="249"/>
        <end position="270"/>
    </location>
</feature>
<proteinExistence type="predicted"/>
<sequence>MHGKFHLRGRIAISTILALSACRVLATNQDHYRHSENGGAVADPVIKPNLPWNDYLGDLKVPDVVTKLISDLGVGAEPEDGNKHANFDVLETAKEAVKVLRAQWEGEGTIQEAVQRYWDKLPMVVGTAAKRYLGIDLEERIAEAQRRTFEVKQVVSKLVVVVQQDPSAAAILGGLISALSAFVVGPIVWVLMKSSGVRSSQAQPHGKHGASANNAPGAQRSPVPLPKDTGVSAQAQLEEKPIISDTKKGKGRRTSKLKGKLVGRKARERA</sequence>
<keyword evidence="5" id="KW-1185">Reference proteome</keyword>
<evidence type="ECO:0000256" key="3">
    <source>
        <dbReference type="SAM" id="SignalP"/>
    </source>
</evidence>
<gene>
    <name evidence="4" type="ORF">BOTBODRAFT_45324</name>
</gene>
<keyword evidence="2" id="KW-0472">Membrane</keyword>
<dbReference type="HOGENOM" id="CLU_1030538_0_0_1"/>
<feature type="signal peptide" evidence="3">
    <location>
        <begin position="1"/>
        <end position="26"/>
    </location>
</feature>
<organism evidence="4 5">
    <name type="scientific">Botryobasidium botryosum (strain FD-172 SS1)</name>
    <dbReference type="NCBI Taxonomy" id="930990"/>
    <lineage>
        <taxon>Eukaryota</taxon>
        <taxon>Fungi</taxon>
        <taxon>Dikarya</taxon>
        <taxon>Basidiomycota</taxon>
        <taxon>Agaricomycotina</taxon>
        <taxon>Agaricomycetes</taxon>
        <taxon>Cantharellales</taxon>
        <taxon>Botryobasidiaceae</taxon>
        <taxon>Botryobasidium</taxon>
    </lineage>
</organism>
<dbReference type="PROSITE" id="PS51257">
    <property type="entry name" value="PROKAR_LIPOPROTEIN"/>
    <property type="match status" value="1"/>
</dbReference>
<evidence type="ECO:0000313" key="4">
    <source>
        <dbReference type="EMBL" id="KDQ13410.1"/>
    </source>
</evidence>
<feature type="region of interest" description="Disordered" evidence="1">
    <location>
        <begin position="199"/>
        <end position="270"/>
    </location>
</feature>
<feature type="chain" id="PRO_5001641347" evidence="3">
    <location>
        <begin position="27"/>
        <end position="270"/>
    </location>
</feature>
<dbReference type="InParanoid" id="A0A067MFF8"/>
<keyword evidence="2" id="KW-0812">Transmembrane</keyword>
<evidence type="ECO:0000256" key="2">
    <source>
        <dbReference type="SAM" id="Phobius"/>
    </source>
</evidence>
<protein>
    <submittedName>
        <fullName evidence="4">Uncharacterized protein</fullName>
    </submittedName>
</protein>
<reference evidence="5" key="1">
    <citation type="journal article" date="2014" name="Proc. Natl. Acad. Sci. U.S.A.">
        <title>Extensive sampling of basidiomycete genomes demonstrates inadequacy of the white-rot/brown-rot paradigm for wood decay fungi.</title>
        <authorList>
            <person name="Riley R."/>
            <person name="Salamov A.A."/>
            <person name="Brown D.W."/>
            <person name="Nagy L.G."/>
            <person name="Floudas D."/>
            <person name="Held B.W."/>
            <person name="Levasseur A."/>
            <person name="Lombard V."/>
            <person name="Morin E."/>
            <person name="Otillar R."/>
            <person name="Lindquist E.A."/>
            <person name="Sun H."/>
            <person name="LaButti K.M."/>
            <person name="Schmutz J."/>
            <person name="Jabbour D."/>
            <person name="Luo H."/>
            <person name="Baker S.E."/>
            <person name="Pisabarro A.G."/>
            <person name="Walton J.D."/>
            <person name="Blanchette R.A."/>
            <person name="Henrissat B."/>
            <person name="Martin F."/>
            <person name="Cullen D."/>
            <person name="Hibbett D.S."/>
            <person name="Grigoriev I.V."/>
        </authorList>
    </citation>
    <scope>NUCLEOTIDE SEQUENCE [LARGE SCALE GENOMIC DNA]</scope>
    <source>
        <strain evidence="5">FD-172 SS1</strain>
    </source>
</reference>
<dbReference type="EMBL" id="KL198044">
    <property type="protein sequence ID" value="KDQ13410.1"/>
    <property type="molecule type" value="Genomic_DNA"/>
</dbReference>
<dbReference type="Proteomes" id="UP000027195">
    <property type="component" value="Unassembled WGS sequence"/>
</dbReference>
<evidence type="ECO:0000313" key="5">
    <source>
        <dbReference type="Proteomes" id="UP000027195"/>
    </source>
</evidence>
<feature type="transmembrane region" description="Helical" evidence="2">
    <location>
        <begin position="168"/>
        <end position="191"/>
    </location>
</feature>
<feature type="compositionally biased region" description="Basic and acidic residues" evidence="1">
    <location>
        <begin position="237"/>
        <end position="248"/>
    </location>
</feature>
<keyword evidence="2" id="KW-1133">Transmembrane helix</keyword>
<accession>A0A067MFF8</accession>
<name>A0A067MFF8_BOTB1</name>
<dbReference type="AlphaFoldDB" id="A0A067MFF8"/>
<evidence type="ECO:0000256" key="1">
    <source>
        <dbReference type="SAM" id="MobiDB-lite"/>
    </source>
</evidence>
<keyword evidence="3" id="KW-0732">Signal</keyword>